<dbReference type="PROSITE" id="PS50110">
    <property type="entry name" value="RESPONSE_REGULATORY"/>
    <property type="match status" value="1"/>
</dbReference>
<keyword evidence="3 4" id="KW-0597">Phosphoprotein</keyword>
<evidence type="ECO:0000259" key="7">
    <source>
        <dbReference type="PROSITE" id="PS50110"/>
    </source>
</evidence>
<feature type="transmembrane region" description="Helical" evidence="5">
    <location>
        <begin position="320"/>
        <end position="340"/>
    </location>
</feature>
<dbReference type="SUPFAM" id="SSF55874">
    <property type="entry name" value="ATPase domain of HSP90 chaperone/DNA topoisomerase II/histidine kinase"/>
    <property type="match status" value="1"/>
</dbReference>
<dbReference type="SUPFAM" id="SSF52172">
    <property type="entry name" value="CheY-like"/>
    <property type="match status" value="1"/>
</dbReference>
<evidence type="ECO:0000256" key="4">
    <source>
        <dbReference type="PROSITE-ProRule" id="PRU00169"/>
    </source>
</evidence>
<dbReference type="InterPro" id="IPR005467">
    <property type="entry name" value="His_kinase_dom"/>
</dbReference>
<dbReference type="InterPro" id="IPR011006">
    <property type="entry name" value="CheY-like_superfamily"/>
</dbReference>
<dbReference type="InterPro" id="IPR050956">
    <property type="entry name" value="2C_system_His_kinase"/>
</dbReference>
<evidence type="ECO:0000256" key="3">
    <source>
        <dbReference type="ARBA" id="ARBA00022553"/>
    </source>
</evidence>
<comment type="catalytic activity">
    <reaction evidence="1">
        <text>ATP + protein L-histidine = ADP + protein N-phospho-L-histidine.</text>
        <dbReference type="EC" id="2.7.13.3"/>
    </reaction>
</comment>
<dbReference type="GO" id="GO:0000155">
    <property type="term" value="F:phosphorelay sensor kinase activity"/>
    <property type="evidence" value="ECO:0007669"/>
    <property type="project" value="InterPro"/>
</dbReference>
<dbReference type="InterPro" id="IPR003661">
    <property type="entry name" value="HisK_dim/P_dom"/>
</dbReference>
<name>A0A7J7H1S7_CAMSI</name>
<dbReference type="InterPro" id="IPR036097">
    <property type="entry name" value="HisK_dim/P_sf"/>
</dbReference>
<dbReference type="Pfam" id="PF02518">
    <property type="entry name" value="HATPase_c"/>
    <property type="match status" value="1"/>
</dbReference>
<reference evidence="8 9" key="2">
    <citation type="submission" date="2020-07" db="EMBL/GenBank/DDBJ databases">
        <title>Genome assembly of wild tea tree DASZ reveals pedigree and selection history of tea varieties.</title>
        <authorList>
            <person name="Zhang W."/>
        </authorList>
    </citation>
    <scope>NUCLEOTIDE SEQUENCE [LARGE SCALE GENOMIC DNA]</scope>
    <source>
        <strain evidence="9">cv. G240</strain>
        <tissue evidence="8">Leaf</tissue>
    </source>
</reference>
<dbReference type="InterPro" id="IPR001789">
    <property type="entry name" value="Sig_transdc_resp-reg_receiver"/>
</dbReference>
<protein>
    <recommendedName>
        <fullName evidence="2">histidine kinase</fullName>
        <ecNumber evidence="2">2.7.13.3</ecNumber>
    </recommendedName>
</protein>
<keyword evidence="9" id="KW-1185">Reference proteome</keyword>
<evidence type="ECO:0000313" key="8">
    <source>
        <dbReference type="EMBL" id="KAF5946900.1"/>
    </source>
</evidence>
<dbReference type="Gene3D" id="1.10.287.130">
    <property type="match status" value="1"/>
</dbReference>
<dbReference type="EC" id="2.7.13.3" evidence="2"/>
<dbReference type="Proteomes" id="UP000593564">
    <property type="component" value="Unassembled WGS sequence"/>
</dbReference>
<dbReference type="PANTHER" id="PTHR43719">
    <property type="entry name" value="TWO-COMPONENT HISTIDINE KINASE"/>
    <property type="match status" value="1"/>
</dbReference>
<dbReference type="PRINTS" id="PR00344">
    <property type="entry name" value="BCTRLSENSOR"/>
</dbReference>
<dbReference type="Gene3D" id="3.40.50.2300">
    <property type="match status" value="1"/>
</dbReference>
<feature type="domain" description="Histidine kinase" evidence="6">
    <location>
        <begin position="376"/>
        <end position="653"/>
    </location>
</feature>
<comment type="caution">
    <text evidence="8">The sequence shown here is derived from an EMBL/GenBank/DDBJ whole genome shotgun (WGS) entry which is preliminary data.</text>
</comment>
<dbReference type="CDD" id="cd17546">
    <property type="entry name" value="REC_hyHK_CKI1_RcsC-like"/>
    <property type="match status" value="1"/>
</dbReference>
<feature type="modified residue" description="4-aspartylphosphate" evidence="4">
    <location>
        <position position="976"/>
    </location>
</feature>
<dbReference type="SUPFAM" id="SSF47384">
    <property type="entry name" value="Homodimeric domain of signal transducing histidine kinase"/>
    <property type="match status" value="1"/>
</dbReference>
<dbReference type="SMART" id="SM00388">
    <property type="entry name" value="HisKA"/>
    <property type="match status" value="1"/>
</dbReference>
<dbReference type="EMBL" id="JACBKZ010000007">
    <property type="protein sequence ID" value="KAF5946900.1"/>
    <property type="molecule type" value="Genomic_DNA"/>
</dbReference>
<evidence type="ECO:0000256" key="5">
    <source>
        <dbReference type="SAM" id="Phobius"/>
    </source>
</evidence>
<accession>A0A7J7H1S7</accession>
<dbReference type="Gene3D" id="3.30.565.10">
    <property type="entry name" value="Histidine kinase-like ATPase, C-terminal domain"/>
    <property type="match status" value="1"/>
</dbReference>
<dbReference type="SMART" id="SM00387">
    <property type="entry name" value="HATPase_c"/>
    <property type="match status" value="1"/>
</dbReference>
<dbReference type="PANTHER" id="PTHR43719:SF50">
    <property type="entry name" value="HISTIDINE KINASE CKI1-LIKE ISOFORM X1"/>
    <property type="match status" value="1"/>
</dbReference>
<dbReference type="InterPro" id="IPR003594">
    <property type="entry name" value="HATPase_dom"/>
</dbReference>
<dbReference type="AlphaFoldDB" id="A0A7J7H1S7"/>
<organism evidence="8 9">
    <name type="scientific">Camellia sinensis</name>
    <name type="common">Tea plant</name>
    <name type="synonym">Thea sinensis</name>
    <dbReference type="NCBI Taxonomy" id="4442"/>
    <lineage>
        <taxon>Eukaryota</taxon>
        <taxon>Viridiplantae</taxon>
        <taxon>Streptophyta</taxon>
        <taxon>Embryophyta</taxon>
        <taxon>Tracheophyta</taxon>
        <taxon>Spermatophyta</taxon>
        <taxon>Magnoliopsida</taxon>
        <taxon>eudicotyledons</taxon>
        <taxon>Gunneridae</taxon>
        <taxon>Pentapetalae</taxon>
        <taxon>asterids</taxon>
        <taxon>Ericales</taxon>
        <taxon>Theaceae</taxon>
        <taxon>Camellia</taxon>
    </lineage>
</organism>
<gene>
    <name evidence="8" type="ORF">HYC85_017128</name>
</gene>
<evidence type="ECO:0000256" key="2">
    <source>
        <dbReference type="ARBA" id="ARBA00012438"/>
    </source>
</evidence>
<evidence type="ECO:0000313" key="9">
    <source>
        <dbReference type="Proteomes" id="UP000593564"/>
    </source>
</evidence>
<sequence>MTKQIEHLVTLQSNELRNRSFSEIETTARLLLPLNSSASNLARALSSSLNRTELSFQAIQTKASIINLLYGLHIYKTIAPTLLLALSTIPNLSQVSYIGLDGLMFSFYNDVDQTLAVFSNASFSSTWFTQPVNPDTGTLYGEANSSKSLLKSNSRLFQRALNRKTAYSSLETGWNKAQDLLFLNSVAIDGIGVISIGFPAKVVSDHFAGIDFHGGTLYLATSDGQVLVETKIPDTKIVVNNGTVSLHLLKQNGVIEDHNHLCNSSAGETNRFDSKIGGMNHIFYCSTLEIAGVQSVYLLAFPTKGLESLGQENSKLALTLLVLMFVIVVTSLCIFITLILRAARREMFLCATLIKQMEATQQAERKSMNKSLAFDRASHDVRGSLGAITQSIDICREQTTPNSVTDTKLQQMQTCAEDLLGVLNSVLDTSKIEAGKIQLQEVEFNMAQFLEDVVDLYYPIGMKKGVDVMLDPCDGSIFKLNLVRGDTIRLKQILYNLISNAVKFTSKGHVSVRAMVKKPSRENVIIASNQSGVLNCLSRLFLRSNGSFGDLDRVQMVRDNPNHVEFVLEVDDTGKGIPKEHQKSVFENFVQVKEQKESGLGLGDRAALGQEGCGLGLGIVQSLVRLMGGEIKIVDKDPGERGTCFSFNIFLTTSHSLSTDNEKPEDNLTLNSEISLTDSHQHFGLHRRSPSPRSEGSHIVLLIAGGERRKVSKKVIENLGLKVSVAKQAKDLFHILKKVKHRLDLSQYSSSEKSELCMNEYLSKSESGHSNSRGSNSKSSTSFILIVIDSSAGNFYELCSIVGNFKKDIPNPRCKVVWLENPVMLSRGHEEHGSAPPWDHILSKPFHGSRLYRVLGLLPEFGGMFQCNSHRFRIETDPKVENTRNEIGEHSLKQIVIEKDGEKRSERPLNGKKVLVVDNLKLLRMVVAAEIRKLGANVDVCENGKEAFDRVCKVLGDQRREEGDSQALPYDYIFMDCEMPIMNGYEATKLIRKEEKHYGIHIPIIALTAHSMDEEASNTIIHAGMDFHLTKPLQVDKLLDVIQSIDKYVQR</sequence>
<keyword evidence="5" id="KW-0812">Transmembrane</keyword>
<dbReference type="PROSITE" id="PS50109">
    <property type="entry name" value="HIS_KIN"/>
    <property type="match status" value="1"/>
</dbReference>
<keyword evidence="5" id="KW-1133">Transmembrane helix</keyword>
<keyword evidence="5" id="KW-0472">Membrane</keyword>
<feature type="domain" description="Response regulatory" evidence="7">
    <location>
        <begin position="913"/>
        <end position="1046"/>
    </location>
</feature>
<dbReference type="InterPro" id="IPR004358">
    <property type="entry name" value="Sig_transdc_His_kin-like_C"/>
</dbReference>
<dbReference type="SMART" id="SM00448">
    <property type="entry name" value="REC"/>
    <property type="match status" value="1"/>
</dbReference>
<dbReference type="InterPro" id="IPR036890">
    <property type="entry name" value="HATPase_C_sf"/>
</dbReference>
<proteinExistence type="predicted"/>
<reference evidence="9" key="1">
    <citation type="journal article" date="2020" name="Nat. Commun.">
        <title>Genome assembly of wild tea tree DASZ reveals pedigree and selection history of tea varieties.</title>
        <authorList>
            <person name="Zhang W."/>
            <person name="Zhang Y."/>
            <person name="Qiu H."/>
            <person name="Guo Y."/>
            <person name="Wan H."/>
            <person name="Zhang X."/>
            <person name="Scossa F."/>
            <person name="Alseekh S."/>
            <person name="Zhang Q."/>
            <person name="Wang P."/>
            <person name="Xu L."/>
            <person name="Schmidt M.H."/>
            <person name="Jia X."/>
            <person name="Li D."/>
            <person name="Zhu A."/>
            <person name="Guo F."/>
            <person name="Chen W."/>
            <person name="Ni D."/>
            <person name="Usadel B."/>
            <person name="Fernie A.R."/>
            <person name="Wen W."/>
        </authorList>
    </citation>
    <scope>NUCLEOTIDE SEQUENCE [LARGE SCALE GENOMIC DNA]</scope>
    <source>
        <strain evidence="9">cv. G240</strain>
    </source>
</reference>
<evidence type="ECO:0000256" key="1">
    <source>
        <dbReference type="ARBA" id="ARBA00000085"/>
    </source>
</evidence>
<dbReference type="Pfam" id="PF00072">
    <property type="entry name" value="Response_reg"/>
    <property type="match status" value="1"/>
</dbReference>
<evidence type="ECO:0000259" key="6">
    <source>
        <dbReference type="PROSITE" id="PS50109"/>
    </source>
</evidence>